<dbReference type="InterPro" id="IPR006089">
    <property type="entry name" value="Acyl-CoA_DH_CS"/>
</dbReference>
<comment type="caution">
    <text evidence="10">The sequence shown here is derived from an EMBL/GenBank/DDBJ whole genome shotgun (WGS) entry which is preliminary data.</text>
</comment>
<dbReference type="Gene3D" id="2.40.110.10">
    <property type="entry name" value="Butyryl-CoA Dehydrogenase, subunit A, domain 2"/>
    <property type="match status" value="1"/>
</dbReference>
<dbReference type="InterPro" id="IPR009075">
    <property type="entry name" value="AcylCo_DH/oxidase_C"/>
</dbReference>
<proteinExistence type="inferred from homology"/>
<organism evidence="10 11">
    <name type="scientific">Cereibacter sphaeroides</name>
    <name type="common">Rhodobacter sphaeroides</name>
    <dbReference type="NCBI Taxonomy" id="1063"/>
    <lineage>
        <taxon>Bacteria</taxon>
        <taxon>Pseudomonadati</taxon>
        <taxon>Pseudomonadota</taxon>
        <taxon>Alphaproteobacteria</taxon>
        <taxon>Rhodobacterales</taxon>
        <taxon>Paracoccaceae</taxon>
        <taxon>Cereibacter</taxon>
    </lineage>
</organism>
<dbReference type="FunFam" id="2.40.110.10:FF:000002">
    <property type="entry name" value="Acyl-CoA dehydrogenase fadE12"/>
    <property type="match status" value="1"/>
</dbReference>
<dbReference type="InterPro" id="IPR046373">
    <property type="entry name" value="Acyl-CoA_Oxase/DH_mid-dom_sf"/>
</dbReference>
<keyword evidence="3 6" id="KW-0285">Flavoprotein</keyword>
<evidence type="ECO:0000259" key="8">
    <source>
        <dbReference type="Pfam" id="PF02770"/>
    </source>
</evidence>
<dbReference type="FunFam" id="1.20.140.10:FF:000001">
    <property type="entry name" value="Acyl-CoA dehydrogenase"/>
    <property type="match status" value="1"/>
</dbReference>
<evidence type="ECO:0000259" key="7">
    <source>
        <dbReference type="Pfam" id="PF00441"/>
    </source>
</evidence>
<protein>
    <submittedName>
        <fullName evidence="10">Acyl-CoA dehydrogenase</fullName>
    </submittedName>
</protein>
<evidence type="ECO:0000256" key="2">
    <source>
        <dbReference type="ARBA" id="ARBA00009347"/>
    </source>
</evidence>
<keyword evidence="5 6" id="KW-0560">Oxidoreductase</keyword>
<dbReference type="Proteomes" id="UP000248975">
    <property type="component" value="Unassembled WGS sequence"/>
</dbReference>
<dbReference type="InterPro" id="IPR006091">
    <property type="entry name" value="Acyl-CoA_Oxase/DH_mid-dom"/>
</dbReference>
<dbReference type="Pfam" id="PF02770">
    <property type="entry name" value="Acyl-CoA_dh_M"/>
    <property type="match status" value="1"/>
</dbReference>
<feature type="domain" description="Acyl-CoA oxidase/dehydrogenase middle" evidence="8">
    <location>
        <begin position="122"/>
        <end position="221"/>
    </location>
</feature>
<dbReference type="PROSITE" id="PS00072">
    <property type="entry name" value="ACYL_COA_DH_1"/>
    <property type="match status" value="1"/>
</dbReference>
<dbReference type="Pfam" id="PF02771">
    <property type="entry name" value="Acyl-CoA_dh_N"/>
    <property type="match status" value="1"/>
</dbReference>
<dbReference type="EMBL" id="QFQS01000001">
    <property type="protein sequence ID" value="PZR00370.1"/>
    <property type="molecule type" value="Genomic_DNA"/>
</dbReference>
<gene>
    <name evidence="10" type="ORF">DI533_07275</name>
</gene>
<dbReference type="Pfam" id="PF00441">
    <property type="entry name" value="Acyl-CoA_dh_1"/>
    <property type="match status" value="1"/>
</dbReference>
<dbReference type="InterPro" id="IPR037069">
    <property type="entry name" value="AcylCoA_DH/ox_N_sf"/>
</dbReference>
<dbReference type="SUPFAM" id="SSF47203">
    <property type="entry name" value="Acyl-CoA dehydrogenase C-terminal domain-like"/>
    <property type="match status" value="1"/>
</dbReference>
<dbReference type="PIRSF" id="PIRSF016578">
    <property type="entry name" value="HsaA"/>
    <property type="match status" value="1"/>
</dbReference>
<keyword evidence="4 6" id="KW-0274">FAD</keyword>
<evidence type="ECO:0000313" key="11">
    <source>
        <dbReference type="Proteomes" id="UP000248975"/>
    </source>
</evidence>
<feature type="domain" description="Acyl-CoA dehydrogenase/oxidase C-terminal" evidence="7">
    <location>
        <begin position="234"/>
        <end position="381"/>
    </location>
</feature>
<evidence type="ECO:0000256" key="4">
    <source>
        <dbReference type="ARBA" id="ARBA00022827"/>
    </source>
</evidence>
<dbReference type="InterPro" id="IPR009100">
    <property type="entry name" value="AcylCoA_DH/oxidase_NM_dom_sf"/>
</dbReference>
<evidence type="ECO:0000259" key="9">
    <source>
        <dbReference type="Pfam" id="PF02771"/>
    </source>
</evidence>
<evidence type="ECO:0000313" key="10">
    <source>
        <dbReference type="EMBL" id="PZR00370.1"/>
    </source>
</evidence>
<evidence type="ECO:0000256" key="3">
    <source>
        <dbReference type="ARBA" id="ARBA00022630"/>
    </source>
</evidence>
<dbReference type="AlphaFoldDB" id="A0A2W5SDX0"/>
<dbReference type="Gene3D" id="1.10.540.10">
    <property type="entry name" value="Acyl-CoA dehydrogenase/oxidase, N-terminal domain"/>
    <property type="match status" value="1"/>
</dbReference>
<accession>A0A2W5SDX0</accession>
<comment type="cofactor">
    <cofactor evidence="1 6">
        <name>FAD</name>
        <dbReference type="ChEBI" id="CHEBI:57692"/>
    </cofactor>
</comment>
<dbReference type="InterPro" id="IPR013786">
    <property type="entry name" value="AcylCoA_DH/ox_N"/>
</dbReference>
<evidence type="ECO:0000256" key="5">
    <source>
        <dbReference type="ARBA" id="ARBA00023002"/>
    </source>
</evidence>
<dbReference type="Gene3D" id="1.20.140.10">
    <property type="entry name" value="Butyryl-CoA Dehydrogenase, subunit A, domain 3"/>
    <property type="match status" value="1"/>
</dbReference>
<sequence length="387" mass="42994">MDFGLTEEQAMIVETTRAFVETELYPHEMTVERTGHVPMELIKELQKKAMEAGLYAANMPAEVGGAGLDTLSWLLYEKELGRANYALHWTCVARPSNILLAGTPEQQEKYLMPCIRGETWDCLAMTEPGAGSDLRGMKASARQDGDDWILNGTKHFISHADIAGFAICFMASGEEDTPRGKKKLITAFFVDKGTPGFSVRDGYRNVSHRGYTNAVLEFDDVRIPKNQVLGEPHKGFDVANTWLGATRLQVASTCLGRADRALQHALAYAAERKQFGQQIGKFQGISFKLADMALELKAANLLTREAAWKFDQGTVTEADMSMAKLKATEALAFIADEAIQIHGGMGLMDELPLERIWRDARVERIWEGTSEIQRHIISRELLRPLGA</sequence>
<feature type="domain" description="Acyl-CoA dehydrogenase/oxidase N-terminal" evidence="9">
    <location>
        <begin position="6"/>
        <end position="118"/>
    </location>
</feature>
<reference evidence="10 11" key="1">
    <citation type="submission" date="2017-08" db="EMBL/GenBank/DDBJ databases">
        <title>Infants hospitalized years apart are colonized by the same room-sourced microbial strains.</title>
        <authorList>
            <person name="Brooks B."/>
            <person name="Olm M.R."/>
            <person name="Firek B.A."/>
            <person name="Baker R."/>
            <person name="Thomas B.C."/>
            <person name="Morowitz M.J."/>
            <person name="Banfield J.F."/>
        </authorList>
    </citation>
    <scope>NUCLEOTIDE SEQUENCE [LARGE SCALE GENOMIC DNA]</scope>
    <source>
        <strain evidence="10">S2_003_000_R2_11</strain>
    </source>
</reference>
<dbReference type="PROSITE" id="PS00073">
    <property type="entry name" value="ACYL_COA_DH_2"/>
    <property type="match status" value="1"/>
</dbReference>
<dbReference type="PANTHER" id="PTHR43884">
    <property type="entry name" value="ACYL-COA DEHYDROGENASE"/>
    <property type="match status" value="1"/>
</dbReference>
<dbReference type="GO" id="GO:0050660">
    <property type="term" value="F:flavin adenine dinucleotide binding"/>
    <property type="evidence" value="ECO:0007669"/>
    <property type="project" value="InterPro"/>
</dbReference>
<evidence type="ECO:0000256" key="6">
    <source>
        <dbReference type="RuleBase" id="RU362125"/>
    </source>
</evidence>
<evidence type="ECO:0000256" key="1">
    <source>
        <dbReference type="ARBA" id="ARBA00001974"/>
    </source>
</evidence>
<dbReference type="InterPro" id="IPR036250">
    <property type="entry name" value="AcylCo_DH-like_C"/>
</dbReference>
<dbReference type="SUPFAM" id="SSF56645">
    <property type="entry name" value="Acyl-CoA dehydrogenase NM domain-like"/>
    <property type="match status" value="1"/>
</dbReference>
<name>A0A2W5SDX0_CERSP</name>
<dbReference type="GO" id="GO:0003995">
    <property type="term" value="F:acyl-CoA dehydrogenase activity"/>
    <property type="evidence" value="ECO:0007669"/>
    <property type="project" value="InterPro"/>
</dbReference>
<dbReference type="PANTHER" id="PTHR43884:SF40">
    <property type="entry name" value="ACYL-COA DEHYDROGENASE"/>
    <property type="match status" value="1"/>
</dbReference>
<comment type="similarity">
    <text evidence="2 6">Belongs to the acyl-CoA dehydrogenase family.</text>
</comment>